<dbReference type="InterPro" id="IPR030678">
    <property type="entry name" value="Peptide/Ni-bd"/>
</dbReference>
<evidence type="ECO:0000313" key="4">
    <source>
        <dbReference type="Proteomes" id="UP000465846"/>
    </source>
</evidence>
<name>A0A6C0UKQ5_9EURY</name>
<dbReference type="Gene3D" id="3.10.105.10">
    <property type="entry name" value="Dipeptide-binding Protein, Domain 3"/>
    <property type="match status" value="1"/>
</dbReference>
<dbReference type="Pfam" id="PF00496">
    <property type="entry name" value="SBP_bac_5"/>
    <property type="match status" value="1"/>
</dbReference>
<dbReference type="PROSITE" id="PS51318">
    <property type="entry name" value="TAT"/>
    <property type="match status" value="1"/>
</dbReference>
<protein>
    <submittedName>
        <fullName evidence="3">ABC transporter substrate-binding protein</fullName>
    </submittedName>
</protein>
<dbReference type="PIRSF" id="PIRSF002741">
    <property type="entry name" value="MppA"/>
    <property type="match status" value="1"/>
</dbReference>
<dbReference type="Gene3D" id="3.40.190.10">
    <property type="entry name" value="Periplasmic binding protein-like II"/>
    <property type="match status" value="1"/>
</dbReference>
<evidence type="ECO:0000259" key="2">
    <source>
        <dbReference type="Pfam" id="PF00496"/>
    </source>
</evidence>
<evidence type="ECO:0000256" key="1">
    <source>
        <dbReference type="SAM" id="MobiDB-lite"/>
    </source>
</evidence>
<dbReference type="GeneID" id="44081150"/>
<dbReference type="GO" id="GO:0042597">
    <property type="term" value="C:periplasmic space"/>
    <property type="evidence" value="ECO:0007669"/>
    <property type="project" value="UniProtKB-ARBA"/>
</dbReference>
<dbReference type="GO" id="GO:0043190">
    <property type="term" value="C:ATP-binding cassette (ABC) transporter complex"/>
    <property type="evidence" value="ECO:0007669"/>
    <property type="project" value="InterPro"/>
</dbReference>
<dbReference type="InterPro" id="IPR000914">
    <property type="entry name" value="SBP_5_dom"/>
</dbReference>
<dbReference type="PROSITE" id="PS51257">
    <property type="entry name" value="PROKAR_LIPOPROTEIN"/>
    <property type="match status" value="1"/>
</dbReference>
<dbReference type="Gene3D" id="3.90.76.10">
    <property type="entry name" value="Dipeptide-binding Protein, Domain 1"/>
    <property type="match status" value="1"/>
</dbReference>
<feature type="domain" description="Solute-binding protein family 5" evidence="2">
    <location>
        <begin position="97"/>
        <end position="453"/>
    </location>
</feature>
<dbReference type="AlphaFoldDB" id="A0A6C0UKQ5"/>
<dbReference type="InterPro" id="IPR006311">
    <property type="entry name" value="TAT_signal"/>
</dbReference>
<dbReference type="SUPFAM" id="SSF53850">
    <property type="entry name" value="Periplasmic binding protein-like II"/>
    <property type="match status" value="1"/>
</dbReference>
<organism evidence="3 4">
    <name type="scientific">Halogeometricum borinquense</name>
    <dbReference type="NCBI Taxonomy" id="60847"/>
    <lineage>
        <taxon>Archaea</taxon>
        <taxon>Methanobacteriati</taxon>
        <taxon>Methanobacteriota</taxon>
        <taxon>Stenosarchaea group</taxon>
        <taxon>Halobacteria</taxon>
        <taxon>Halobacteriales</taxon>
        <taxon>Haloferacaceae</taxon>
        <taxon>Halogeometricum</taxon>
    </lineage>
</organism>
<gene>
    <name evidence="3" type="ORF">G3I44_17075</name>
</gene>
<dbReference type="Proteomes" id="UP000465846">
    <property type="component" value="Chromosome"/>
</dbReference>
<dbReference type="InterPro" id="IPR039424">
    <property type="entry name" value="SBP_5"/>
</dbReference>
<dbReference type="GO" id="GO:1904680">
    <property type="term" value="F:peptide transmembrane transporter activity"/>
    <property type="evidence" value="ECO:0007669"/>
    <property type="project" value="TreeGrafter"/>
</dbReference>
<dbReference type="EMBL" id="CP048739">
    <property type="protein sequence ID" value="QIB75837.1"/>
    <property type="molecule type" value="Genomic_DNA"/>
</dbReference>
<dbReference type="PANTHER" id="PTHR30290">
    <property type="entry name" value="PERIPLASMIC BINDING COMPONENT OF ABC TRANSPORTER"/>
    <property type="match status" value="1"/>
</dbReference>
<evidence type="ECO:0000313" key="3">
    <source>
        <dbReference type="EMBL" id="QIB75837.1"/>
    </source>
</evidence>
<reference evidence="3 4" key="1">
    <citation type="submission" date="2020-02" db="EMBL/GenBank/DDBJ databases">
        <title>Whole genome sequence of Halogeometricum borinquense strain wsp4.</title>
        <authorList>
            <person name="Verma D.K."/>
            <person name="Gopal K."/>
            <person name="Prasad E.S."/>
        </authorList>
    </citation>
    <scope>NUCLEOTIDE SEQUENCE [LARGE SCALE GENOMIC DNA]</scope>
    <source>
        <strain evidence="4">wsp4</strain>
    </source>
</reference>
<accession>A0A6C0UKQ5</accession>
<feature type="region of interest" description="Disordered" evidence="1">
    <location>
        <begin position="32"/>
        <end position="52"/>
    </location>
</feature>
<dbReference type="RefSeq" id="WP_163487570.1">
    <property type="nucleotide sequence ID" value="NZ_CP048739.1"/>
</dbReference>
<dbReference type="GO" id="GO:0015833">
    <property type="term" value="P:peptide transport"/>
    <property type="evidence" value="ECO:0007669"/>
    <property type="project" value="TreeGrafter"/>
</dbReference>
<sequence length="550" mass="60970">MSDKNNTTHSKLNRRRVLQGLGGAGIAGLAGCAGGSSNGTDSGNTDGGNEESNNKLKMALVKSPIEFDPIIANDVPSSQVIDRIVEGLYTYDESTGIVPALAKGEPEVSKEGKRYVVKLNSDATYSNGDKVTAEDVKYSYTAPVTEKTENASELNMIDTITVVDEETVQFDLKYPYAPFMTTLTWYVVPKSVREEDKDAFKSGDSLIGSGPFVFDSWQEGQYARIKANENYWSEPKPKVPEIEFVPVTEATTRVTTLKNGENDIIEEIPPKQYPTVRSISDASIQEVPGIGYFYAAFNCKEGPTADPKVREAIDYAFDMDQAVSSYVEPTGIRQYSPYPKSISEDWGFPVDEWKSIPHSKDIDKTKSLFDEAGVSDDYSFQVIVPPDDKREQIGISISNGIKEAGWDASVQRLDWGAFLDKYVSGSEDDYNIYTLGWSGSPDPDAFSYFLFGRDEDTLGVTNGTYYGNNSESGKEVSEKFIKARQMLDRDKRKQLYTEATTTLLEDRAHLPAYNLKNSFGVKDYVKDFHAHPVDSFTVATDYNNLSVGTK</sequence>
<proteinExistence type="predicted"/>
<dbReference type="CDD" id="cd00995">
    <property type="entry name" value="PBP2_NikA_DppA_OppA_like"/>
    <property type="match status" value="1"/>
</dbReference>